<gene>
    <name evidence="1 3" type="ORF">P152DRAFT_484911</name>
</gene>
<sequence>MAASGMLSTLLRSLQTYTEHQDTPRLLGSAVSLLTNLTNPRNLTLLTAQLLTAPAIWEQPEGVRTGLSVISVFHSAARALVHYDEQVEEGNVPELLPGQVHPGGGIRRDEWARAIVEGANEHSPKWRHLLVLSGLISGFHGNQPYGISSGLEKRLKSSFAPATNGALSELAAEPILASNTVAMVVNMTFEHLSDYDRTLFNYELLLPQLMGSAFFSNEGFQSAYVVGLIDPDLVEVPGGRLVWPKSSSSYQQLQRLLSRPLVSGMGPLSRLIAHSVEHSRDPVQVQGALDGLLDFSKSLLTQWRLNKLSSIDNAEQSRFVDQETISETLPAMWQVMKTALFAAIIILRGIMARVLADRALASDSTAPLLASHALHTLRNLYFVTTKLGTDSFTQYTFVYLTALDILSRYPGQSEVFLKEIAPLQLGAIPTHPLDRNLDLYFLNTSEHFTLVLSPAMLANLLIPASMPYLSKSSEQNLLPLFEAGHSVMLSVFCSPSSTELASKHIPFYIATLFSAFPSDLSARQFRLAFKTLMQVAAPPSILAARQPELPATLLELLHHLALNAPPDRMAVQHAPGSEGDSSPISEQAVYVLTMIDSLPYLSLDILEEWLDIAARLVNVLNADGMRVTCRERFWDVLMNGELDPDRSQISVVWWTTKGGADVLLHGAAAYGQEEEGVFMSGALPAADREAKL</sequence>
<dbReference type="InterPro" id="IPR055334">
    <property type="entry name" value="PEX8-like"/>
</dbReference>
<evidence type="ECO:0000313" key="1">
    <source>
        <dbReference type="EMBL" id="KAF1809178.1"/>
    </source>
</evidence>
<dbReference type="OrthoDB" id="2357318at2759"/>
<reference evidence="3" key="2">
    <citation type="submission" date="2020-04" db="EMBL/GenBank/DDBJ databases">
        <authorList>
            <consortium name="NCBI Genome Project"/>
        </authorList>
    </citation>
    <scope>NUCLEOTIDE SEQUENCE</scope>
    <source>
        <strain evidence="3">CBS 781.70</strain>
    </source>
</reference>
<evidence type="ECO:0000313" key="3">
    <source>
        <dbReference type="RefSeq" id="XP_033530809.1"/>
    </source>
</evidence>
<dbReference type="AlphaFoldDB" id="A0A6G1FTZ4"/>
<evidence type="ECO:0008006" key="4">
    <source>
        <dbReference type="Google" id="ProtNLM"/>
    </source>
</evidence>
<dbReference type="Pfam" id="PF26001">
    <property type="entry name" value="Pex8"/>
    <property type="match status" value="1"/>
</dbReference>
<dbReference type="PANTHER" id="PTHR39214">
    <property type="entry name" value="MICROBODY (PEROXISOME) BIOGENESIS PROTEIN PEROXIN 8 (EUROFUNG)"/>
    <property type="match status" value="1"/>
</dbReference>
<dbReference type="GeneID" id="54422599"/>
<organism evidence="1">
    <name type="scientific">Eremomyces bilateralis CBS 781.70</name>
    <dbReference type="NCBI Taxonomy" id="1392243"/>
    <lineage>
        <taxon>Eukaryota</taxon>
        <taxon>Fungi</taxon>
        <taxon>Dikarya</taxon>
        <taxon>Ascomycota</taxon>
        <taxon>Pezizomycotina</taxon>
        <taxon>Dothideomycetes</taxon>
        <taxon>Dothideomycetes incertae sedis</taxon>
        <taxon>Eremomycetales</taxon>
        <taxon>Eremomycetaceae</taxon>
        <taxon>Eremomyces</taxon>
    </lineage>
</organism>
<protein>
    <recommendedName>
        <fullName evidence="4">Peroxisomal membrane protein Pex17</fullName>
    </recommendedName>
</protein>
<name>A0A6G1FTZ4_9PEZI</name>
<accession>A0A6G1FTZ4</accession>
<dbReference type="EMBL" id="ML975175">
    <property type="protein sequence ID" value="KAF1809178.1"/>
    <property type="molecule type" value="Genomic_DNA"/>
</dbReference>
<proteinExistence type="predicted"/>
<dbReference type="Proteomes" id="UP000504638">
    <property type="component" value="Unplaced"/>
</dbReference>
<dbReference type="PANTHER" id="PTHR39214:SF1">
    <property type="entry name" value="MICROBODY (PEROXISOME) BIOGENESIS PROTEIN PEROXIN 8 (EUROFUNG)"/>
    <property type="match status" value="1"/>
</dbReference>
<keyword evidence="2" id="KW-1185">Reference proteome</keyword>
<reference evidence="3" key="3">
    <citation type="submission" date="2025-04" db="UniProtKB">
        <authorList>
            <consortium name="RefSeq"/>
        </authorList>
    </citation>
    <scope>IDENTIFICATION</scope>
    <source>
        <strain evidence="3">CBS 781.70</strain>
    </source>
</reference>
<reference evidence="1 3" key="1">
    <citation type="submission" date="2020-01" db="EMBL/GenBank/DDBJ databases">
        <authorList>
            <consortium name="DOE Joint Genome Institute"/>
            <person name="Haridas S."/>
            <person name="Albert R."/>
            <person name="Binder M."/>
            <person name="Bloem J."/>
            <person name="Labutti K."/>
            <person name="Salamov A."/>
            <person name="Andreopoulos B."/>
            <person name="Baker S.E."/>
            <person name="Barry K."/>
            <person name="Bills G."/>
            <person name="Bluhm B.H."/>
            <person name="Cannon C."/>
            <person name="Castanera R."/>
            <person name="Culley D.E."/>
            <person name="Daum C."/>
            <person name="Ezra D."/>
            <person name="Gonzalez J.B."/>
            <person name="Henrissat B."/>
            <person name="Kuo A."/>
            <person name="Liang C."/>
            <person name="Lipzen A."/>
            <person name="Lutzoni F."/>
            <person name="Magnuson J."/>
            <person name="Mondo S."/>
            <person name="Nolan M."/>
            <person name="Ohm R."/>
            <person name="Pangilinan J."/>
            <person name="Park H.-J."/>
            <person name="Ramirez L."/>
            <person name="Alfaro M."/>
            <person name="Sun H."/>
            <person name="Tritt A."/>
            <person name="Yoshinaga Y."/>
            <person name="Zwiers L.-H."/>
            <person name="Turgeon B.G."/>
            <person name="Goodwin S.B."/>
            <person name="Spatafora J.W."/>
            <person name="Crous P.W."/>
            <person name="Grigoriev I.V."/>
        </authorList>
    </citation>
    <scope>NUCLEOTIDE SEQUENCE</scope>
    <source>
        <strain evidence="1 3">CBS 781.70</strain>
    </source>
</reference>
<dbReference type="RefSeq" id="XP_033530809.1">
    <property type="nucleotide sequence ID" value="XM_033682029.1"/>
</dbReference>
<evidence type="ECO:0000313" key="2">
    <source>
        <dbReference type="Proteomes" id="UP000504638"/>
    </source>
</evidence>